<dbReference type="Pfam" id="PF13519">
    <property type="entry name" value="VWA_2"/>
    <property type="match status" value="1"/>
</dbReference>
<dbReference type="InterPro" id="IPR002035">
    <property type="entry name" value="VWF_A"/>
</dbReference>
<dbReference type="Gene3D" id="1.25.40.10">
    <property type="entry name" value="Tetratricopeptide repeat domain"/>
    <property type="match status" value="1"/>
</dbReference>
<dbReference type="Proteomes" id="UP001549366">
    <property type="component" value="Unassembled WGS sequence"/>
</dbReference>
<dbReference type="InterPro" id="IPR011990">
    <property type="entry name" value="TPR-like_helical_dom_sf"/>
</dbReference>
<feature type="domain" description="VWFA" evidence="1">
    <location>
        <begin position="97"/>
        <end position="204"/>
    </location>
</feature>
<accession>A0ABV2SBL9</accession>
<dbReference type="InterPro" id="IPR036465">
    <property type="entry name" value="vWFA_dom_sf"/>
</dbReference>
<name>A0ABV2SBL9_9GAMM</name>
<dbReference type="Gene3D" id="3.40.50.410">
    <property type="entry name" value="von Willebrand factor, type A domain"/>
    <property type="match status" value="1"/>
</dbReference>
<comment type="caution">
    <text evidence="2">The sequence shown here is derived from an EMBL/GenBank/DDBJ whole genome shotgun (WGS) entry which is preliminary data.</text>
</comment>
<evidence type="ECO:0000313" key="2">
    <source>
        <dbReference type="EMBL" id="MET4755153.1"/>
    </source>
</evidence>
<organism evidence="2 3">
    <name type="scientific">Endozoicomonas lisbonensis</name>
    <dbReference type="NCBI Taxonomy" id="3120522"/>
    <lineage>
        <taxon>Bacteria</taxon>
        <taxon>Pseudomonadati</taxon>
        <taxon>Pseudomonadota</taxon>
        <taxon>Gammaproteobacteria</taxon>
        <taxon>Oceanospirillales</taxon>
        <taxon>Endozoicomonadaceae</taxon>
        <taxon>Endozoicomonas</taxon>
    </lineage>
</organism>
<sequence>MEWMTDFHFLRPGWLLLLLPALILIIKGSNRNSERRHWSRLIHRAMQPHMLLSMAGSARLSVQQWSGIVLVVASSALAGPSWHRELPEGFEQEGVVYVVLDSRASMNVDDIKPTRLQHSKYKLVTLAQQLPNLQFSIYAYADTAHQVTPASSDWVFHDLYLQGLSSSVMPVRLSGTSALSSALDQVSEAMQHNDIPGSVLLITSHLTEQEVTVVRQFASGHGIQIWATGTAEGASLQTTNRLVETQMSVDSFRTLQRQGVPTVLMETNDNDLQVISARLTHNLIRSQVDNPEFLWADYGRYLVLLLLPALSFWFRKGVRLLALVILFATGTPEAEASRDWFFTPDQQGQMAFNRGDYARAASLYSDHYLKGVAYYQAGDWLPALQQFGQVDTHESRHFKALSYAQLKYWDEAYELLAELVQSHPEDALISANYQAVAEVMVTLEKYRKQRLDDQALMDRGEDEADGFVESELAEHGIDATLEVPGGLLNPLNWLEGLEMTPEQLLRNRFQHEVSAGNAHE</sequence>
<dbReference type="SUPFAM" id="SSF53300">
    <property type="entry name" value="vWA-like"/>
    <property type="match status" value="1"/>
</dbReference>
<evidence type="ECO:0000259" key="1">
    <source>
        <dbReference type="Pfam" id="PF13519"/>
    </source>
</evidence>
<proteinExistence type="predicted"/>
<dbReference type="SUPFAM" id="SSF48452">
    <property type="entry name" value="TPR-like"/>
    <property type="match status" value="1"/>
</dbReference>
<dbReference type="EMBL" id="JBEWTB010000002">
    <property type="protein sequence ID" value="MET4755153.1"/>
    <property type="molecule type" value="Genomic_DNA"/>
</dbReference>
<protein>
    <submittedName>
        <fullName evidence="2">Ca-activated chloride channel family protein</fullName>
    </submittedName>
</protein>
<evidence type="ECO:0000313" key="3">
    <source>
        <dbReference type="Proteomes" id="UP001549366"/>
    </source>
</evidence>
<gene>
    <name evidence="2" type="ORF">V5J35_000345</name>
</gene>
<reference evidence="2 3" key="1">
    <citation type="submission" date="2024-06" db="EMBL/GenBank/DDBJ databases">
        <title>Genomic Encyclopedia of Type Strains, Phase V (KMG-V): Genome sequencing to study the core and pangenomes of soil and plant-associated prokaryotes.</title>
        <authorList>
            <person name="Whitman W."/>
        </authorList>
    </citation>
    <scope>NUCLEOTIDE SEQUENCE [LARGE SCALE GENOMIC DNA]</scope>
    <source>
        <strain evidence="2 3">NE40</strain>
    </source>
</reference>
<dbReference type="CDD" id="cd00198">
    <property type="entry name" value="vWFA"/>
    <property type="match status" value="1"/>
</dbReference>
<keyword evidence="3" id="KW-1185">Reference proteome</keyword>
<dbReference type="RefSeq" id="WP_354022293.1">
    <property type="nucleotide sequence ID" value="NZ_JBEWTD010000002.1"/>
</dbReference>